<evidence type="ECO:0000259" key="3">
    <source>
        <dbReference type="PROSITE" id="PS51845"/>
    </source>
</evidence>
<dbReference type="SUPFAM" id="SSF109604">
    <property type="entry name" value="HD-domain/PDEase-like"/>
    <property type="match status" value="1"/>
</dbReference>
<dbReference type="GO" id="GO:0007165">
    <property type="term" value="P:signal transduction"/>
    <property type="evidence" value="ECO:0007669"/>
    <property type="project" value="InterPro"/>
</dbReference>
<dbReference type="PaxDb" id="121845-A0A1S3DRA1"/>
<organism evidence="4 5">
    <name type="scientific">Diaphorina citri</name>
    <name type="common">Asian citrus psyllid</name>
    <dbReference type="NCBI Taxonomy" id="121845"/>
    <lineage>
        <taxon>Eukaryota</taxon>
        <taxon>Metazoa</taxon>
        <taxon>Ecdysozoa</taxon>
        <taxon>Arthropoda</taxon>
        <taxon>Hexapoda</taxon>
        <taxon>Insecta</taxon>
        <taxon>Pterygota</taxon>
        <taxon>Neoptera</taxon>
        <taxon>Paraneoptera</taxon>
        <taxon>Hemiptera</taxon>
        <taxon>Sternorrhyncha</taxon>
        <taxon>Psylloidea</taxon>
        <taxon>Psyllidae</taxon>
        <taxon>Diaphorininae</taxon>
        <taxon>Diaphorina</taxon>
    </lineage>
</organism>
<dbReference type="GO" id="GO:0004114">
    <property type="term" value="F:3',5'-cyclic-nucleotide phosphodiesterase activity"/>
    <property type="evidence" value="ECO:0007669"/>
    <property type="project" value="InterPro"/>
</dbReference>
<keyword evidence="1" id="KW-0479">Metal-binding</keyword>
<keyword evidence="2" id="KW-0378">Hydrolase</keyword>
<evidence type="ECO:0000256" key="1">
    <source>
        <dbReference type="ARBA" id="ARBA00022723"/>
    </source>
</evidence>
<evidence type="ECO:0000313" key="5">
    <source>
        <dbReference type="RefSeq" id="XP_008485845.1"/>
    </source>
</evidence>
<proteinExistence type="predicted"/>
<feature type="non-terminal residue" evidence="5">
    <location>
        <position position="117"/>
    </location>
</feature>
<evidence type="ECO:0000256" key="2">
    <source>
        <dbReference type="ARBA" id="ARBA00022801"/>
    </source>
</evidence>
<dbReference type="KEGG" id="dci:103522518"/>
<dbReference type="RefSeq" id="XP_008485845.1">
    <property type="nucleotide sequence ID" value="XM_008487623.1"/>
</dbReference>
<dbReference type="Proteomes" id="UP000079169">
    <property type="component" value="Unplaced"/>
</dbReference>
<feature type="non-terminal residue" evidence="5">
    <location>
        <position position="1"/>
    </location>
</feature>
<name>A0A1S3DRA1_DIACI</name>
<accession>A0A1S3DRA1</accession>
<dbReference type="InterPro" id="IPR036971">
    <property type="entry name" value="PDEase_catalytic_dom_sf"/>
</dbReference>
<protein>
    <submittedName>
        <fullName evidence="5">Dual 3',5'-cyclic-AMP and -GMP phosphodiesterase 11A-like</fullName>
    </submittedName>
</protein>
<dbReference type="PANTHER" id="PTHR11347">
    <property type="entry name" value="CYCLIC NUCLEOTIDE PHOSPHODIESTERASE"/>
    <property type="match status" value="1"/>
</dbReference>
<dbReference type="InterPro" id="IPR002073">
    <property type="entry name" value="PDEase_catalytic_dom"/>
</dbReference>
<gene>
    <name evidence="5" type="primary">LOC103522518</name>
</gene>
<sequence length="117" mass="13718">FNDFSLQPDETILAAVRMFEELQLTSEFNIRRLVLYKFLVTIKRNYRQVPYHNWWHAFNVTQMMFSILISPDGICGKYYSLANYLHILSSLSSEEYSIVMNALKNSILATDLSTYFG</sequence>
<dbReference type="AlphaFoldDB" id="A0A1S3DRA1"/>
<dbReference type="Gene3D" id="1.10.1300.10">
    <property type="entry name" value="3'5'-cyclic nucleotide phosphodiesterase, catalytic domain"/>
    <property type="match status" value="1"/>
</dbReference>
<reference evidence="5" key="1">
    <citation type="submission" date="2025-08" db="UniProtKB">
        <authorList>
            <consortium name="RefSeq"/>
        </authorList>
    </citation>
    <scope>IDENTIFICATION</scope>
</reference>
<dbReference type="STRING" id="121845.A0A1S3DRA1"/>
<dbReference type="GeneID" id="103522518"/>
<keyword evidence="4" id="KW-1185">Reference proteome</keyword>
<dbReference type="GO" id="GO:0046872">
    <property type="term" value="F:metal ion binding"/>
    <property type="evidence" value="ECO:0007669"/>
    <property type="project" value="UniProtKB-KW"/>
</dbReference>
<feature type="domain" description="PDEase" evidence="3">
    <location>
        <begin position="1"/>
        <end position="117"/>
    </location>
</feature>
<evidence type="ECO:0000313" key="4">
    <source>
        <dbReference type="Proteomes" id="UP000079169"/>
    </source>
</evidence>
<dbReference type="PROSITE" id="PS51845">
    <property type="entry name" value="PDEASE_I_2"/>
    <property type="match status" value="1"/>
</dbReference>